<dbReference type="AlphaFoldDB" id="A0A399DZJ3"/>
<dbReference type="OrthoDB" id="9795226at2"/>
<dbReference type="InterPro" id="IPR007474">
    <property type="entry name" value="ApaG_domain"/>
</dbReference>
<dbReference type="InterPro" id="IPR050718">
    <property type="entry name" value="ApaG-like"/>
</dbReference>
<dbReference type="Gene3D" id="2.60.40.1470">
    <property type="entry name" value="ApaG domain"/>
    <property type="match status" value="1"/>
</dbReference>
<gene>
    <name evidence="2" type="primary">apaG</name>
    <name evidence="2" type="ORF">Mterra_03974</name>
</gene>
<dbReference type="PANTHER" id="PTHR47191">
    <property type="entry name" value="OS05G0170800 PROTEIN"/>
    <property type="match status" value="1"/>
</dbReference>
<feature type="domain" description="ApaG" evidence="1">
    <location>
        <begin position="5"/>
        <end position="127"/>
    </location>
</feature>
<keyword evidence="3" id="KW-1185">Reference proteome</keyword>
<sequence>MSEELPIRQDIEVSVEVLYADQHSRPGEHVFVYFITITNHGAETVQLLSRHWVITQAVGQPEEVVGPGVVGEQPVLEPGQAYRYNSFCPIARPPGQMRGWYTFQNILGHRFRVPIPPFDLRLPQRHLN</sequence>
<comment type="caution">
    <text evidence="2">The sequence shown here is derived from an EMBL/GenBank/DDBJ whole genome shotgun (WGS) entry which is preliminary data.</text>
</comment>
<dbReference type="SUPFAM" id="SSF110069">
    <property type="entry name" value="ApaG-like"/>
    <property type="match status" value="1"/>
</dbReference>
<dbReference type="Proteomes" id="UP000265715">
    <property type="component" value="Unassembled WGS sequence"/>
</dbReference>
<evidence type="ECO:0000259" key="1">
    <source>
        <dbReference type="PROSITE" id="PS51087"/>
    </source>
</evidence>
<organism evidence="2 3">
    <name type="scientific">Calidithermus terrae</name>
    <dbReference type="NCBI Taxonomy" id="1408545"/>
    <lineage>
        <taxon>Bacteria</taxon>
        <taxon>Thermotogati</taxon>
        <taxon>Deinococcota</taxon>
        <taxon>Deinococci</taxon>
        <taxon>Thermales</taxon>
        <taxon>Thermaceae</taxon>
        <taxon>Calidithermus</taxon>
    </lineage>
</organism>
<protein>
    <submittedName>
        <fullName evidence="2">Protein ApaG</fullName>
    </submittedName>
</protein>
<reference evidence="2 3" key="1">
    <citation type="submission" date="2018-08" db="EMBL/GenBank/DDBJ databases">
        <title>Meiothermus terrae DSM 26712 genome sequencing project.</title>
        <authorList>
            <person name="Da Costa M.S."/>
            <person name="Albuquerque L."/>
            <person name="Raposo P."/>
            <person name="Froufe H.J.C."/>
            <person name="Barroso C.S."/>
            <person name="Egas C."/>
        </authorList>
    </citation>
    <scope>NUCLEOTIDE SEQUENCE [LARGE SCALE GENOMIC DNA]</scope>
    <source>
        <strain evidence="2 3">DSM 26712</strain>
    </source>
</reference>
<dbReference type="EMBL" id="QXDL01000355">
    <property type="protein sequence ID" value="RIH75501.1"/>
    <property type="molecule type" value="Genomic_DNA"/>
</dbReference>
<dbReference type="Pfam" id="PF04379">
    <property type="entry name" value="DUF525"/>
    <property type="match status" value="1"/>
</dbReference>
<evidence type="ECO:0000313" key="2">
    <source>
        <dbReference type="EMBL" id="RIH75501.1"/>
    </source>
</evidence>
<dbReference type="NCBIfam" id="NF003967">
    <property type="entry name" value="PRK05461.1"/>
    <property type="match status" value="1"/>
</dbReference>
<dbReference type="InterPro" id="IPR036767">
    <property type="entry name" value="ApaG_sf"/>
</dbReference>
<dbReference type="PANTHER" id="PTHR47191:SF2">
    <property type="entry name" value="OS05G0170800 PROTEIN"/>
    <property type="match status" value="1"/>
</dbReference>
<name>A0A399DZJ3_9DEIN</name>
<proteinExistence type="predicted"/>
<dbReference type="PROSITE" id="PS51087">
    <property type="entry name" value="APAG"/>
    <property type="match status" value="1"/>
</dbReference>
<dbReference type="RefSeq" id="WP_119316790.1">
    <property type="nucleotide sequence ID" value="NZ_QXDL01000355.1"/>
</dbReference>
<accession>A0A399DZJ3</accession>
<evidence type="ECO:0000313" key="3">
    <source>
        <dbReference type="Proteomes" id="UP000265715"/>
    </source>
</evidence>